<feature type="transmembrane region" description="Helical" evidence="5">
    <location>
        <begin position="43"/>
        <end position="61"/>
    </location>
</feature>
<dbReference type="GO" id="GO:0016020">
    <property type="term" value="C:membrane"/>
    <property type="evidence" value="ECO:0007669"/>
    <property type="project" value="UniProtKB-SubCell"/>
</dbReference>
<evidence type="ECO:0000256" key="2">
    <source>
        <dbReference type="ARBA" id="ARBA00022692"/>
    </source>
</evidence>
<evidence type="ECO:0000313" key="7">
    <source>
        <dbReference type="Proteomes" id="UP000050949"/>
    </source>
</evidence>
<evidence type="ECO:0000256" key="1">
    <source>
        <dbReference type="ARBA" id="ARBA00004141"/>
    </source>
</evidence>
<name>A0A0R1XHT7_9LACO</name>
<dbReference type="eggNOG" id="COG4209">
    <property type="taxonomic scope" value="Bacteria"/>
</dbReference>
<comment type="caution">
    <text evidence="6">The sequence shown here is derived from an EMBL/GenBank/DDBJ whole genome shotgun (WGS) entry which is preliminary data.</text>
</comment>
<organism evidence="6 7">
    <name type="scientific">Schleiferilactobacillus harbinensis DSM 16991</name>
    <dbReference type="NCBI Taxonomy" id="1122147"/>
    <lineage>
        <taxon>Bacteria</taxon>
        <taxon>Bacillati</taxon>
        <taxon>Bacillota</taxon>
        <taxon>Bacilli</taxon>
        <taxon>Lactobacillales</taxon>
        <taxon>Lactobacillaceae</taxon>
        <taxon>Schleiferilactobacillus</taxon>
    </lineage>
</organism>
<evidence type="ECO:0008006" key="8">
    <source>
        <dbReference type="Google" id="ProtNLM"/>
    </source>
</evidence>
<gene>
    <name evidence="6" type="ORF">FC91_GL002126</name>
</gene>
<dbReference type="Gene3D" id="1.10.3720.10">
    <property type="entry name" value="MetI-like"/>
    <property type="match status" value="1"/>
</dbReference>
<comment type="subcellular location">
    <subcellularLocation>
        <location evidence="1">Membrane</location>
        <topology evidence="1">Multi-pass membrane protein</topology>
    </subcellularLocation>
</comment>
<dbReference type="PATRIC" id="fig|1122147.4.peg.2199"/>
<keyword evidence="2 5" id="KW-0812">Transmembrane</keyword>
<dbReference type="AlphaFoldDB" id="A0A0R1XHT7"/>
<proteinExistence type="predicted"/>
<feature type="transmembrane region" description="Helical" evidence="5">
    <location>
        <begin position="12"/>
        <end position="31"/>
    </location>
</feature>
<keyword evidence="3 5" id="KW-1133">Transmembrane helix</keyword>
<protein>
    <recommendedName>
        <fullName evidence="8">ABC transmembrane type-1 domain-containing protein</fullName>
    </recommendedName>
</protein>
<sequence>MGSLLSVGFEKILLLYSPSTYSVADVISTYVYRMGILNADYSYSAAIGLLNTLVNVTLLLITNRIARKATGHGLF</sequence>
<reference evidence="6 7" key="1">
    <citation type="journal article" date="2015" name="Genome Announc.">
        <title>Expanding the biotechnology potential of lactobacilli through comparative genomics of 213 strains and associated genera.</title>
        <authorList>
            <person name="Sun Z."/>
            <person name="Harris H.M."/>
            <person name="McCann A."/>
            <person name="Guo C."/>
            <person name="Argimon S."/>
            <person name="Zhang W."/>
            <person name="Yang X."/>
            <person name="Jeffery I.B."/>
            <person name="Cooney J.C."/>
            <person name="Kagawa T.F."/>
            <person name="Liu W."/>
            <person name="Song Y."/>
            <person name="Salvetti E."/>
            <person name="Wrobel A."/>
            <person name="Rasinkangas P."/>
            <person name="Parkhill J."/>
            <person name="Rea M.C."/>
            <person name="O'Sullivan O."/>
            <person name="Ritari J."/>
            <person name="Douillard F.P."/>
            <person name="Paul Ross R."/>
            <person name="Yang R."/>
            <person name="Briner A.E."/>
            <person name="Felis G.E."/>
            <person name="de Vos W.M."/>
            <person name="Barrangou R."/>
            <person name="Klaenhammer T.R."/>
            <person name="Caufield P.W."/>
            <person name="Cui Y."/>
            <person name="Zhang H."/>
            <person name="O'Toole P.W."/>
        </authorList>
    </citation>
    <scope>NUCLEOTIDE SEQUENCE [LARGE SCALE GENOMIC DNA]</scope>
    <source>
        <strain evidence="6 7">DSM 16991</strain>
    </source>
</reference>
<accession>A0A0R1XHT7</accession>
<dbReference type="Proteomes" id="UP000050949">
    <property type="component" value="Unassembled WGS sequence"/>
</dbReference>
<evidence type="ECO:0000256" key="3">
    <source>
        <dbReference type="ARBA" id="ARBA00022989"/>
    </source>
</evidence>
<evidence type="ECO:0000256" key="5">
    <source>
        <dbReference type="SAM" id="Phobius"/>
    </source>
</evidence>
<evidence type="ECO:0000256" key="4">
    <source>
        <dbReference type="ARBA" id="ARBA00023136"/>
    </source>
</evidence>
<dbReference type="InterPro" id="IPR035906">
    <property type="entry name" value="MetI-like_sf"/>
</dbReference>
<evidence type="ECO:0000313" key="6">
    <source>
        <dbReference type="EMBL" id="KRM28036.1"/>
    </source>
</evidence>
<keyword evidence="4 5" id="KW-0472">Membrane</keyword>
<dbReference type="EMBL" id="AZFW01000037">
    <property type="protein sequence ID" value="KRM28036.1"/>
    <property type="molecule type" value="Genomic_DNA"/>
</dbReference>